<dbReference type="VEuPathDB" id="FungiDB:FUN_012292"/>
<dbReference type="Proteomes" id="UP000232688">
    <property type="component" value="Unassembled WGS sequence"/>
</dbReference>
<dbReference type="VEuPathDB" id="FungiDB:FUN_016416"/>
<proteinExistence type="predicted"/>
<dbReference type="VEuPathDB" id="FungiDB:RhiirFUN_013163"/>
<evidence type="ECO:0000313" key="3">
    <source>
        <dbReference type="EMBL" id="PKC67867.1"/>
    </source>
</evidence>
<keyword evidence="1" id="KW-0175">Coiled coil</keyword>
<feature type="coiled-coil region" evidence="1">
    <location>
        <begin position="153"/>
        <end position="212"/>
    </location>
</feature>
<dbReference type="VEuPathDB" id="FungiDB:FUN_016414"/>
<evidence type="ECO:0000256" key="1">
    <source>
        <dbReference type="SAM" id="Coils"/>
    </source>
</evidence>
<organism evidence="3 4">
    <name type="scientific">Rhizophagus irregularis</name>
    <dbReference type="NCBI Taxonomy" id="588596"/>
    <lineage>
        <taxon>Eukaryota</taxon>
        <taxon>Fungi</taxon>
        <taxon>Fungi incertae sedis</taxon>
        <taxon>Mucoromycota</taxon>
        <taxon>Glomeromycotina</taxon>
        <taxon>Glomeromycetes</taxon>
        <taxon>Glomerales</taxon>
        <taxon>Glomeraceae</taxon>
        <taxon>Rhizophagus</taxon>
    </lineage>
</organism>
<reference evidence="3 4" key="2">
    <citation type="submission" date="2017-10" db="EMBL/GenBank/DDBJ databases">
        <title>Genome analyses suggest a sexual origin of heterokaryosis in a supposedly ancient asexual fungus.</title>
        <authorList>
            <person name="Corradi N."/>
            <person name="Sedzielewska K."/>
            <person name="Noel J."/>
            <person name="Charron P."/>
            <person name="Farinelli L."/>
            <person name="Marton T."/>
            <person name="Kruger M."/>
            <person name="Pelin A."/>
            <person name="Brachmann A."/>
            <person name="Corradi N."/>
        </authorList>
    </citation>
    <scope>NUCLEOTIDE SEQUENCE [LARGE SCALE GENOMIC DNA]</scope>
    <source>
        <strain evidence="3 4">A1</strain>
    </source>
</reference>
<accession>A0A2N0RX34</accession>
<evidence type="ECO:0000313" key="4">
    <source>
        <dbReference type="Proteomes" id="UP000232688"/>
    </source>
</evidence>
<dbReference type="VEuPathDB" id="FungiDB:RhiirA1_457882"/>
<dbReference type="AlphaFoldDB" id="A0A2N0RX34"/>
<gene>
    <name evidence="3" type="ORF">RhiirA1_457882</name>
</gene>
<dbReference type="VEuPathDB" id="FungiDB:RhiirFUN_011639"/>
<reference evidence="3 4" key="1">
    <citation type="submission" date="2017-10" db="EMBL/GenBank/DDBJ databases">
        <title>Extensive intraspecific genome diversity in a model arbuscular mycorrhizal fungus.</title>
        <authorList>
            <person name="Chen E.C.H."/>
            <person name="Morin E."/>
            <person name="Baudet D."/>
            <person name="Noel J."/>
            <person name="Ndikumana S."/>
            <person name="Charron P."/>
            <person name="St-Onge C."/>
            <person name="Giorgi J."/>
            <person name="Grigoriev I.V."/>
            <person name="Roux C."/>
            <person name="Martin F.M."/>
            <person name="Corradi N."/>
        </authorList>
    </citation>
    <scope>NUCLEOTIDE SEQUENCE [LARGE SCALE GENOMIC DNA]</scope>
    <source>
        <strain evidence="3 4">A1</strain>
    </source>
</reference>
<protein>
    <submittedName>
        <fullName evidence="3">Uncharacterized protein</fullName>
    </submittedName>
</protein>
<feature type="compositionally biased region" description="Acidic residues" evidence="2">
    <location>
        <begin position="100"/>
        <end position="118"/>
    </location>
</feature>
<feature type="region of interest" description="Disordered" evidence="2">
    <location>
        <begin position="100"/>
        <end position="128"/>
    </location>
</feature>
<evidence type="ECO:0000256" key="2">
    <source>
        <dbReference type="SAM" id="MobiDB-lite"/>
    </source>
</evidence>
<dbReference type="EMBL" id="LLXH01000365">
    <property type="protein sequence ID" value="PKC67867.1"/>
    <property type="molecule type" value="Genomic_DNA"/>
</dbReference>
<comment type="caution">
    <text evidence="3">The sequence shown here is derived from an EMBL/GenBank/DDBJ whole genome shotgun (WGS) entry which is preliminary data.</text>
</comment>
<name>A0A2N0RX34_9GLOM</name>
<sequence>MDLYISREYGSRYPAQQMLTSPIYINKPKEIEEQEREKRQYRCRKNLWELPFSLHTFYELLFPDFTATDSDGEIIITKFFKHHKVMRNLDLSEYYDSEYTETESECSSSEDESEDEEVAYNNNAPPPIIMGTADTPNDFVTAFNDYLRQADELKDKNTEILDLRRKFAELEAERAELKARIVKLLRQAVEENKRRDAKVEELEQKNVELKASDTTELPDDQEGSIIDFEEEISDGSTNASEVVSAEDLVQSVRPKAEVKALIKLRHIPQVNRPPPPIAKLLRTISLDIQDKNNLVIVQRNADVCPSEIARDAIDDLCQIMKKWEEKLLAMYNQGLRRDRHYHSLTHLYYEGDRLKEGGNVGVENRLVLMAGKLGIVYLNEIERMVAYKNIRNSIAHKTKWDPVRNREKYRASLQCIDIATGTNAYIIIEKKELLISAVRKCANFLYN</sequence>